<dbReference type="VEuPathDB" id="VectorBase:GPAI032160"/>
<reference evidence="2" key="1">
    <citation type="submission" date="2014-03" db="EMBL/GenBank/DDBJ databases">
        <authorList>
            <person name="Aksoy S."/>
            <person name="Warren W."/>
            <person name="Wilson R.K."/>
        </authorList>
    </citation>
    <scope>NUCLEOTIDE SEQUENCE [LARGE SCALE GENOMIC DNA]</scope>
    <source>
        <strain evidence="2">IAEA</strain>
    </source>
</reference>
<proteinExistence type="predicted"/>
<organism evidence="1 2">
    <name type="scientific">Glossina pallidipes</name>
    <name type="common">Tsetse fly</name>
    <dbReference type="NCBI Taxonomy" id="7398"/>
    <lineage>
        <taxon>Eukaryota</taxon>
        <taxon>Metazoa</taxon>
        <taxon>Ecdysozoa</taxon>
        <taxon>Arthropoda</taxon>
        <taxon>Hexapoda</taxon>
        <taxon>Insecta</taxon>
        <taxon>Pterygota</taxon>
        <taxon>Neoptera</taxon>
        <taxon>Endopterygota</taxon>
        <taxon>Diptera</taxon>
        <taxon>Brachycera</taxon>
        <taxon>Muscomorpha</taxon>
        <taxon>Hippoboscoidea</taxon>
        <taxon>Glossinidae</taxon>
        <taxon>Glossina</taxon>
    </lineage>
</organism>
<sequence length="163" mass="18017">MIGQLQGALDSFNPNRTTNLITMLCVPLALKIFQHSSAFSSHNSYLLKFHYCLARTIDSHSFHRYRFERYHRLHCRCVVSKTPLALPGDVVMSPLLRSRVLRIIPSRKDAPLAALLSYNSRALLMSCPDKGLAIGLGALEEFVVVLPTPAPPTGTFPTALAVS</sequence>
<protein>
    <submittedName>
        <fullName evidence="1">Uncharacterized protein</fullName>
    </submittedName>
</protein>
<keyword evidence="2" id="KW-1185">Reference proteome</keyword>
<name>A0A1B0A247_GLOPL</name>
<evidence type="ECO:0000313" key="2">
    <source>
        <dbReference type="Proteomes" id="UP000092445"/>
    </source>
</evidence>
<dbReference type="Proteomes" id="UP000092445">
    <property type="component" value="Unassembled WGS sequence"/>
</dbReference>
<dbReference type="AlphaFoldDB" id="A0A1B0A247"/>
<reference evidence="1" key="2">
    <citation type="submission" date="2020-05" db="UniProtKB">
        <authorList>
            <consortium name="EnsemblMetazoa"/>
        </authorList>
    </citation>
    <scope>IDENTIFICATION</scope>
    <source>
        <strain evidence="1">IAEA</strain>
    </source>
</reference>
<dbReference type="EnsemblMetazoa" id="GPAI032160-RA">
    <property type="protein sequence ID" value="GPAI032160-PA"/>
    <property type="gene ID" value="GPAI032160"/>
</dbReference>
<accession>A0A1B0A247</accession>
<evidence type="ECO:0000313" key="1">
    <source>
        <dbReference type="EnsemblMetazoa" id="GPAI032160-PA"/>
    </source>
</evidence>